<dbReference type="Proteomes" id="UP000008144">
    <property type="component" value="Chromosome 11"/>
</dbReference>
<keyword evidence="3" id="KW-1185">Reference proteome</keyword>
<dbReference type="AlphaFoldDB" id="H2XQY3"/>
<name>H2XQY3_CIOIN</name>
<dbReference type="OMA" id="FWQKFQI"/>
<reference evidence="2" key="2">
    <citation type="journal article" date="2008" name="Genome Biol.">
        <title>Improved genome assembly and evidence-based global gene model set for the chordate Ciona intestinalis: new insight into intron and operon populations.</title>
        <authorList>
            <person name="Satou Y."/>
            <person name="Mineta K."/>
            <person name="Ogasawara M."/>
            <person name="Sasakura Y."/>
            <person name="Shoguchi E."/>
            <person name="Ueno K."/>
            <person name="Yamada L."/>
            <person name="Matsumoto J."/>
            <person name="Wasserscheid J."/>
            <person name="Dewar K."/>
            <person name="Wiley G.B."/>
            <person name="Macmil S.L."/>
            <person name="Roe B.A."/>
            <person name="Zeller R.W."/>
            <person name="Hastings K.E."/>
            <person name="Lemaire P."/>
            <person name="Lindquist E."/>
            <person name="Endo T."/>
            <person name="Hotta K."/>
            <person name="Inaba K."/>
        </authorList>
    </citation>
    <scope>NUCLEOTIDE SEQUENCE [LARGE SCALE GENOMIC DNA]</scope>
    <source>
        <strain evidence="2">wild type</strain>
    </source>
</reference>
<reference evidence="2" key="4">
    <citation type="submission" date="2025-09" db="UniProtKB">
        <authorList>
            <consortium name="Ensembl"/>
        </authorList>
    </citation>
    <scope>IDENTIFICATION</scope>
</reference>
<dbReference type="GeneTree" id="ENSGT00660000097256"/>
<feature type="compositionally biased region" description="Polar residues" evidence="1">
    <location>
        <begin position="137"/>
        <end position="151"/>
    </location>
</feature>
<sequence>MKFTVDHFKRLSVSDLRSFEQSMSMWFRARDSQKNLVNALGLAKVDCPTLNRRLRVPEISERHSSVVLNCTPPRVKLSQAVREMSPAKSKSVTSGELLKFWQKFQISTPKKETLSTKSKPCAKPTRPVTQCKKRLEPQTTVKVSPSPQTQVVHSRLQCPLSSSINLNNRTAARNCIDLNSNSVTKPRFQPRPSPTRKQNRPM</sequence>
<dbReference type="Ensembl" id="ENSCINT00000033715.1">
    <property type="protein sequence ID" value="ENSCINP00000032067.1"/>
    <property type="gene ID" value="ENSCING00000022231.1"/>
</dbReference>
<dbReference type="HOGENOM" id="CLU_1165474_0_0_1"/>
<organism evidence="2 3">
    <name type="scientific">Ciona intestinalis</name>
    <name type="common">Transparent sea squirt</name>
    <name type="synonym">Ascidia intestinalis</name>
    <dbReference type="NCBI Taxonomy" id="7719"/>
    <lineage>
        <taxon>Eukaryota</taxon>
        <taxon>Metazoa</taxon>
        <taxon>Chordata</taxon>
        <taxon>Tunicata</taxon>
        <taxon>Ascidiacea</taxon>
        <taxon>Phlebobranchia</taxon>
        <taxon>Cionidae</taxon>
        <taxon>Ciona</taxon>
    </lineage>
</organism>
<reference evidence="2" key="3">
    <citation type="submission" date="2025-08" db="UniProtKB">
        <authorList>
            <consortium name="Ensembl"/>
        </authorList>
    </citation>
    <scope>IDENTIFICATION</scope>
</reference>
<protein>
    <submittedName>
        <fullName evidence="2">Uncharacterized protein</fullName>
    </submittedName>
</protein>
<reference evidence="3" key="1">
    <citation type="journal article" date="2002" name="Science">
        <title>The draft genome of Ciona intestinalis: insights into chordate and vertebrate origins.</title>
        <authorList>
            <person name="Dehal P."/>
            <person name="Satou Y."/>
            <person name="Campbell R.K."/>
            <person name="Chapman J."/>
            <person name="Degnan B."/>
            <person name="De Tomaso A."/>
            <person name="Davidson B."/>
            <person name="Di Gregorio A."/>
            <person name="Gelpke M."/>
            <person name="Goodstein D.M."/>
            <person name="Harafuji N."/>
            <person name="Hastings K.E."/>
            <person name="Ho I."/>
            <person name="Hotta K."/>
            <person name="Huang W."/>
            <person name="Kawashima T."/>
            <person name="Lemaire P."/>
            <person name="Martinez D."/>
            <person name="Meinertzhagen I.A."/>
            <person name="Necula S."/>
            <person name="Nonaka M."/>
            <person name="Putnam N."/>
            <person name="Rash S."/>
            <person name="Saiga H."/>
            <person name="Satake M."/>
            <person name="Terry A."/>
            <person name="Yamada L."/>
            <person name="Wang H.G."/>
            <person name="Awazu S."/>
            <person name="Azumi K."/>
            <person name="Boore J."/>
            <person name="Branno M."/>
            <person name="Chin-Bow S."/>
            <person name="DeSantis R."/>
            <person name="Doyle S."/>
            <person name="Francino P."/>
            <person name="Keys D.N."/>
            <person name="Haga S."/>
            <person name="Hayashi H."/>
            <person name="Hino K."/>
            <person name="Imai K.S."/>
            <person name="Inaba K."/>
            <person name="Kano S."/>
            <person name="Kobayashi K."/>
            <person name="Kobayashi M."/>
            <person name="Lee B.I."/>
            <person name="Makabe K.W."/>
            <person name="Manohar C."/>
            <person name="Matassi G."/>
            <person name="Medina M."/>
            <person name="Mochizuki Y."/>
            <person name="Mount S."/>
            <person name="Morishita T."/>
            <person name="Miura S."/>
            <person name="Nakayama A."/>
            <person name="Nishizaka S."/>
            <person name="Nomoto H."/>
            <person name="Ohta F."/>
            <person name="Oishi K."/>
            <person name="Rigoutsos I."/>
            <person name="Sano M."/>
            <person name="Sasaki A."/>
            <person name="Sasakura Y."/>
            <person name="Shoguchi E."/>
            <person name="Shin-i T."/>
            <person name="Spagnuolo A."/>
            <person name="Stainier D."/>
            <person name="Suzuki M.M."/>
            <person name="Tassy O."/>
            <person name="Takatori N."/>
            <person name="Tokuoka M."/>
            <person name="Yagi K."/>
            <person name="Yoshizaki F."/>
            <person name="Wada S."/>
            <person name="Zhang C."/>
            <person name="Hyatt P.D."/>
            <person name="Larimer F."/>
            <person name="Detter C."/>
            <person name="Doggett N."/>
            <person name="Glavina T."/>
            <person name="Hawkins T."/>
            <person name="Richardson P."/>
            <person name="Lucas S."/>
            <person name="Kohara Y."/>
            <person name="Levine M."/>
            <person name="Satoh N."/>
            <person name="Rokhsar D.S."/>
        </authorList>
    </citation>
    <scope>NUCLEOTIDE SEQUENCE [LARGE SCALE GENOMIC DNA]</scope>
</reference>
<feature type="region of interest" description="Disordered" evidence="1">
    <location>
        <begin position="181"/>
        <end position="202"/>
    </location>
</feature>
<dbReference type="InParanoid" id="H2XQY3"/>
<feature type="region of interest" description="Disordered" evidence="1">
    <location>
        <begin position="111"/>
        <end position="151"/>
    </location>
</feature>
<proteinExistence type="predicted"/>
<evidence type="ECO:0000313" key="2">
    <source>
        <dbReference type="Ensembl" id="ENSCINP00000032067.1"/>
    </source>
</evidence>
<evidence type="ECO:0000313" key="3">
    <source>
        <dbReference type="Proteomes" id="UP000008144"/>
    </source>
</evidence>
<evidence type="ECO:0000256" key="1">
    <source>
        <dbReference type="SAM" id="MobiDB-lite"/>
    </source>
</evidence>
<accession>H2XQY3</accession>
<dbReference type="EMBL" id="EAAA01000789">
    <property type="status" value="NOT_ANNOTATED_CDS"/>
    <property type="molecule type" value="Genomic_DNA"/>
</dbReference>